<accession>A0A0D0DRX7</accession>
<gene>
    <name evidence="1" type="ORF">PAXRUDRAFT_710228</name>
</gene>
<dbReference type="EMBL" id="KN825615">
    <property type="protein sequence ID" value="KIK82635.1"/>
    <property type="molecule type" value="Genomic_DNA"/>
</dbReference>
<dbReference type="Proteomes" id="UP000054538">
    <property type="component" value="Unassembled WGS sequence"/>
</dbReference>
<dbReference type="HOGENOM" id="CLU_1949515_0_0_1"/>
<evidence type="ECO:0000313" key="1">
    <source>
        <dbReference type="EMBL" id="KIK82635.1"/>
    </source>
</evidence>
<dbReference type="AlphaFoldDB" id="A0A0D0DRX7"/>
<reference evidence="1 2" key="1">
    <citation type="submission" date="2014-04" db="EMBL/GenBank/DDBJ databases">
        <authorList>
            <consortium name="DOE Joint Genome Institute"/>
            <person name="Kuo A."/>
            <person name="Kohler A."/>
            <person name="Jargeat P."/>
            <person name="Nagy L.G."/>
            <person name="Floudas D."/>
            <person name="Copeland A."/>
            <person name="Barry K.W."/>
            <person name="Cichocki N."/>
            <person name="Veneault-Fourrey C."/>
            <person name="LaButti K."/>
            <person name="Lindquist E.A."/>
            <person name="Lipzen A."/>
            <person name="Lundell T."/>
            <person name="Morin E."/>
            <person name="Murat C."/>
            <person name="Sun H."/>
            <person name="Tunlid A."/>
            <person name="Henrissat B."/>
            <person name="Grigoriev I.V."/>
            <person name="Hibbett D.S."/>
            <person name="Martin F."/>
            <person name="Nordberg H.P."/>
            <person name="Cantor M.N."/>
            <person name="Hua S.X."/>
        </authorList>
    </citation>
    <scope>NUCLEOTIDE SEQUENCE [LARGE SCALE GENOMIC DNA]</scope>
    <source>
        <strain evidence="1 2">Ve08.2h10</strain>
    </source>
</reference>
<name>A0A0D0DRX7_9AGAM</name>
<protein>
    <submittedName>
        <fullName evidence="1">Uncharacterized protein</fullName>
    </submittedName>
</protein>
<sequence>MPYGPLNLSWEWKSHAIRCTPNRTQEINNADKPYTLGTSSRCPAPSRVSGYSPWAPSSTRLSTPFSGCATYFLRLGNYIEEEPVTSVSSVDWIRDEPVRLGCRCTLHIQSTRTTKCLRLSPPKKTTLAS</sequence>
<keyword evidence="2" id="KW-1185">Reference proteome</keyword>
<proteinExistence type="predicted"/>
<evidence type="ECO:0000313" key="2">
    <source>
        <dbReference type="Proteomes" id="UP000054538"/>
    </source>
</evidence>
<dbReference type="InParanoid" id="A0A0D0DRX7"/>
<organism evidence="1 2">
    <name type="scientific">Paxillus rubicundulus Ve08.2h10</name>
    <dbReference type="NCBI Taxonomy" id="930991"/>
    <lineage>
        <taxon>Eukaryota</taxon>
        <taxon>Fungi</taxon>
        <taxon>Dikarya</taxon>
        <taxon>Basidiomycota</taxon>
        <taxon>Agaricomycotina</taxon>
        <taxon>Agaricomycetes</taxon>
        <taxon>Agaricomycetidae</taxon>
        <taxon>Boletales</taxon>
        <taxon>Paxilineae</taxon>
        <taxon>Paxillaceae</taxon>
        <taxon>Paxillus</taxon>
    </lineage>
</organism>
<reference evidence="2" key="2">
    <citation type="submission" date="2015-01" db="EMBL/GenBank/DDBJ databases">
        <title>Evolutionary Origins and Diversification of the Mycorrhizal Mutualists.</title>
        <authorList>
            <consortium name="DOE Joint Genome Institute"/>
            <consortium name="Mycorrhizal Genomics Consortium"/>
            <person name="Kohler A."/>
            <person name="Kuo A."/>
            <person name="Nagy L.G."/>
            <person name="Floudas D."/>
            <person name="Copeland A."/>
            <person name="Barry K.W."/>
            <person name="Cichocki N."/>
            <person name="Veneault-Fourrey C."/>
            <person name="LaButti K."/>
            <person name="Lindquist E.A."/>
            <person name="Lipzen A."/>
            <person name="Lundell T."/>
            <person name="Morin E."/>
            <person name="Murat C."/>
            <person name="Riley R."/>
            <person name="Ohm R."/>
            <person name="Sun H."/>
            <person name="Tunlid A."/>
            <person name="Henrissat B."/>
            <person name="Grigoriev I.V."/>
            <person name="Hibbett D.S."/>
            <person name="Martin F."/>
        </authorList>
    </citation>
    <scope>NUCLEOTIDE SEQUENCE [LARGE SCALE GENOMIC DNA]</scope>
    <source>
        <strain evidence="2">Ve08.2h10</strain>
    </source>
</reference>